<gene>
    <name evidence="2" type="ORF">DSM106972_054240</name>
</gene>
<proteinExistence type="predicted"/>
<dbReference type="RefSeq" id="WP_127083711.1">
    <property type="nucleotide sequence ID" value="NZ_RSCL01000014.1"/>
</dbReference>
<evidence type="ECO:0000256" key="1">
    <source>
        <dbReference type="SAM" id="MobiDB-lite"/>
    </source>
</evidence>
<protein>
    <submittedName>
        <fullName evidence="2">Uncharacterized protein</fullName>
    </submittedName>
</protein>
<dbReference type="OrthoDB" id="482635at2"/>
<dbReference type="EMBL" id="RSCL01000014">
    <property type="protein sequence ID" value="RUT03116.1"/>
    <property type="molecule type" value="Genomic_DNA"/>
</dbReference>
<dbReference type="AlphaFoldDB" id="A0A3S1CGM1"/>
<reference evidence="2" key="1">
    <citation type="submission" date="2018-12" db="EMBL/GenBank/DDBJ databases">
        <authorList>
            <person name="Will S."/>
            <person name="Neumann-Schaal M."/>
            <person name="Henke P."/>
        </authorList>
    </citation>
    <scope>NUCLEOTIDE SEQUENCE</scope>
    <source>
        <strain evidence="2">PCC 7102</strain>
    </source>
</reference>
<reference evidence="2" key="2">
    <citation type="journal article" date="2019" name="Genome Biol. Evol.">
        <title>Day and night: Metabolic profiles and evolutionary relationships of six axenic non-marine cyanobacteria.</title>
        <authorList>
            <person name="Will S.E."/>
            <person name="Henke P."/>
            <person name="Boedeker C."/>
            <person name="Huang S."/>
            <person name="Brinkmann H."/>
            <person name="Rohde M."/>
            <person name="Jarek M."/>
            <person name="Friedl T."/>
            <person name="Seufert S."/>
            <person name="Schumacher M."/>
            <person name="Overmann J."/>
            <person name="Neumann-Schaal M."/>
            <person name="Petersen J."/>
        </authorList>
    </citation>
    <scope>NUCLEOTIDE SEQUENCE [LARGE SCALE GENOMIC DNA]</scope>
    <source>
        <strain evidence="2">PCC 7102</strain>
    </source>
</reference>
<name>A0A3S1CGM1_9CYAN</name>
<keyword evidence="3" id="KW-1185">Reference proteome</keyword>
<accession>A0A3S1CGM1</accession>
<evidence type="ECO:0000313" key="2">
    <source>
        <dbReference type="EMBL" id="RUT03116.1"/>
    </source>
</evidence>
<evidence type="ECO:0000313" key="3">
    <source>
        <dbReference type="Proteomes" id="UP000271624"/>
    </source>
</evidence>
<dbReference type="Proteomes" id="UP000271624">
    <property type="component" value="Unassembled WGS sequence"/>
</dbReference>
<comment type="caution">
    <text evidence="2">The sequence shown here is derived from an EMBL/GenBank/DDBJ whole genome shotgun (WGS) entry which is preliminary data.</text>
</comment>
<feature type="region of interest" description="Disordered" evidence="1">
    <location>
        <begin position="257"/>
        <end position="285"/>
    </location>
</feature>
<organism evidence="2 3">
    <name type="scientific">Dulcicalothrix desertica PCC 7102</name>
    <dbReference type="NCBI Taxonomy" id="232991"/>
    <lineage>
        <taxon>Bacteria</taxon>
        <taxon>Bacillati</taxon>
        <taxon>Cyanobacteriota</taxon>
        <taxon>Cyanophyceae</taxon>
        <taxon>Nostocales</taxon>
        <taxon>Calotrichaceae</taxon>
        <taxon>Dulcicalothrix</taxon>
    </lineage>
</organism>
<sequence>MLGSFLSSYPTGSLLTELVQIYNGKYIVKASLQIEAVTRATAMAAAETLETAEDSARQRVITFFGGDAIQKEAHSESIITHQPLPVPLEEAKPVQASLSIDNSLHQNNGAIKHFETNLDTTLPVEIEKSDTFDFSAVSTNEDNNVPDETSVPDIQLPPVEEIVAPSKTKAKSKNTQQLRQYTELDSQAPDIPAISQVSEATELNGFKEPSFDTYDEFSPKEPLFEPLEPTIPTVNTLPNNVTPFTGRNYNPPEEIELPPVDIPAEVPTSASTTKRKKKTTDTTDQSDDIAKIGIEMQRLGWTTEQGRDYLIKQYNKRSRHLLTSDELRDFRQYLESQSTPDDPLAFDPIAGF</sequence>